<keyword evidence="2" id="KW-1185">Reference proteome</keyword>
<gene>
    <name evidence="1" type="ORF">MKY91_11895</name>
</gene>
<name>A0ABU9VIY1_9BACI</name>
<sequence length="521" mass="58091">MFQNVSQVGNLLQNRESLLSLKPGQLFSGKILKHYPDQLAALSIRGTTVVAKLETMVNAGSSYWFLVKEGQGVPKLQVVQPDIAAAKTETLAMNSTQLTTSKEGQMLLQDLKLTGTPFTRDQLKEGAQLLKDPSISRQLGLDTIRTMIQQQLPLTKGVFQSLVALAQSPHLSEGLTNLETKLASSAMNQSSQMMQAFLSRTDGPSTQSPVDQILKTLLDRNASPTEKQAAMAILSKLQWPGVASNSSVDSFLTKWMPTDVSTEISLIKQSLLSENDLSKIHRNWASMIQQPTTTIEQQLIQKAVKETVMPHVFVNGKQMTFANQLLNLVQLVGYQDEANVANQPLAPSIKSLLVQLMGESQSSEIRTQAERVLHTITGHQIQSLSSDPAFVQTMLSLPITLGEWKTDLMIQWQGKKQDDTTIDPENCRLLFFLELERLKETMVQVTIQKKIVHVTVTNHQDRPDALIKMLEPIIKQSLEKMDYQFTAVSWKTWPTESPVSNNRTFTPPQVPTSYQGMDIRI</sequence>
<evidence type="ECO:0000313" key="1">
    <source>
        <dbReference type="EMBL" id="MEN0643853.1"/>
    </source>
</evidence>
<proteinExistence type="predicted"/>
<comment type="caution">
    <text evidence="1">The sequence shown here is derived from an EMBL/GenBank/DDBJ whole genome shotgun (WGS) entry which is preliminary data.</text>
</comment>
<organism evidence="1 2">
    <name type="scientific">Alkalicoccobacillus gibsonii</name>
    <dbReference type="NCBI Taxonomy" id="79881"/>
    <lineage>
        <taxon>Bacteria</taxon>
        <taxon>Bacillati</taxon>
        <taxon>Bacillota</taxon>
        <taxon>Bacilli</taxon>
        <taxon>Bacillales</taxon>
        <taxon>Bacillaceae</taxon>
        <taxon>Alkalicoccobacillus</taxon>
    </lineage>
</organism>
<dbReference type="EMBL" id="JBCITK010000001">
    <property type="protein sequence ID" value="MEN0643853.1"/>
    <property type="molecule type" value="Genomic_DNA"/>
</dbReference>
<dbReference type="Proteomes" id="UP001418796">
    <property type="component" value="Unassembled WGS sequence"/>
</dbReference>
<evidence type="ECO:0008006" key="3">
    <source>
        <dbReference type="Google" id="ProtNLM"/>
    </source>
</evidence>
<evidence type="ECO:0000313" key="2">
    <source>
        <dbReference type="Proteomes" id="UP001418796"/>
    </source>
</evidence>
<dbReference type="RefSeq" id="WP_343130687.1">
    <property type="nucleotide sequence ID" value="NZ_JBCITK010000001.1"/>
</dbReference>
<protein>
    <recommendedName>
        <fullName evidence="3">Flagellar hook-length control protein-like C-terminal domain-containing protein</fullName>
    </recommendedName>
</protein>
<reference evidence="1 2" key="1">
    <citation type="submission" date="2024-03" db="EMBL/GenBank/DDBJ databases">
        <title>Bacilli Hybrid Assemblies.</title>
        <authorList>
            <person name="Kovac J."/>
        </authorList>
    </citation>
    <scope>NUCLEOTIDE SEQUENCE [LARGE SCALE GENOMIC DNA]</scope>
    <source>
        <strain evidence="1 2">FSL R7-0666</strain>
    </source>
</reference>
<accession>A0ABU9VIY1</accession>